<feature type="compositionally biased region" description="Acidic residues" evidence="1">
    <location>
        <begin position="91"/>
        <end position="104"/>
    </location>
</feature>
<protein>
    <submittedName>
        <fullName evidence="2">Uncharacterized protein</fullName>
    </submittedName>
</protein>
<accession>A0ABR4AJB4</accession>
<dbReference type="Proteomes" id="UP001590950">
    <property type="component" value="Unassembled WGS sequence"/>
</dbReference>
<dbReference type="EMBL" id="JBEFKJ010000007">
    <property type="protein sequence ID" value="KAL2045240.1"/>
    <property type="molecule type" value="Genomic_DNA"/>
</dbReference>
<evidence type="ECO:0000313" key="3">
    <source>
        <dbReference type="Proteomes" id="UP001590950"/>
    </source>
</evidence>
<feature type="compositionally biased region" description="Polar residues" evidence="1">
    <location>
        <begin position="14"/>
        <end position="44"/>
    </location>
</feature>
<evidence type="ECO:0000313" key="2">
    <source>
        <dbReference type="EMBL" id="KAL2045240.1"/>
    </source>
</evidence>
<keyword evidence="3" id="KW-1185">Reference proteome</keyword>
<sequence length="342" mass="36864">MAPSPITPSPHRFLTSQPSNPAPKPSSSLRFQQNATQPSSSQQFAPAPRFNFSSTQKPVSENATPATQYSSPLSRRPHFPPLLPAQRKEDIEETSSDREDDGSENNDVSDLALLSQPVAKRRRRNPSAPEVEAVFISSSSSSAPTTPPHPTIEAHVEEGPSNKAAQPFHAQIIPSPPHHPPRFVLPHLSSTSTATPPIPTRPPFLLPRSPTPPQPTTLPPLFSPQRRGQKYIPGGLASTVRNWIVEMGQVAHHQHTKRAGGEEQGGWDIRLRVVECVGGDGGEGLRLVRGADGGRWVLVGKGKGEIRFAVGKVVGVKGVIWELGVGEGENWTVAVEWGVLDG</sequence>
<gene>
    <name evidence="2" type="ORF">N7G274_002323</name>
</gene>
<evidence type="ECO:0000256" key="1">
    <source>
        <dbReference type="SAM" id="MobiDB-lite"/>
    </source>
</evidence>
<organism evidence="2 3">
    <name type="scientific">Stereocaulon virgatum</name>
    <dbReference type="NCBI Taxonomy" id="373712"/>
    <lineage>
        <taxon>Eukaryota</taxon>
        <taxon>Fungi</taxon>
        <taxon>Dikarya</taxon>
        <taxon>Ascomycota</taxon>
        <taxon>Pezizomycotina</taxon>
        <taxon>Lecanoromycetes</taxon>
        <taxon>OSLEUM clade</taxon>
        <taxon>Lecanoromycetidae</taxon>
        <taxon>Lecanorales</taxon>
        <taxon>Lecanorineae</taxon>
        <taxon>Stereocaulaceae</taxon>
        <taxon>Stereocaulon</taxon>
    </lineage>
</organism>
<feature type="compositionally biased region" description="Polar residues" evidence="1">
    <location>
        <begin position="51"/>
        <end position="73"/>
    </location>
</feature>
<proteinExistence type="predicted"/>
<feature type="region of interest" description="Disordered" evidence="1">
    <location>
        <begin position="1"/>
        <end position="155"/>
    </location>
</feature>
<name>A0ABR4AJB4_9LECA</name>
<comment type="caution">
    <text evidence="2">The sequence shown here is derived from an EMBL/GenBank/DDBJ whole genome shotgun (WGS) entry which is preliminary data.</text>
</comment>
<reference evidence="2 3" key="1">
    <citation type="submission" date="2024-09" db="EMBL/GenBank/DDBJ databases">
        <title>Rethinking Asexuality: The Enigmatic Case of Functional Sexual Genes in Lepraria (Stereocaulaceae).</title>
        <authorList>
            <person name="Doellman M."/>
            <person name="Sun Y."/>
            <person name="Barcenas-Pena A."/>
            <person name="Lumbsch H.T."/>
            <person name="Grewe F."/>
        </authorList>
    </citation>
    <scope>NUCLEOTIDE SEQUENCE [LARGE SCALE GENOMIC DNA]</scope>
    <source>
        <strain evidence="2 3">Mercado 3170</strain>
    </source>
</reference>